<keyword evidence="1" id="KW-0472">Membrane</keyword>
<evidence type="ECO:0000313" key="4">
    <source>
        <dbReference type="Proteomes" id="UP000432464"/>
    </source>
</evidence>
<dbReference type="SUPFAM" id="SSF55874">
    <property type="entry name" value="ATPase domain of HSP90 chaperone/DNA topoisomerase II/histidine kinase"/>
    <property type="match status" value="1"/>
</dbReference>
<dbReference type="Gene3D" id="3.30.565.10">
    <property type="entry name" value="Histidine kinase-like ATPase, C-terminal domain"/>
    <property type="match status" value="1"/>
</dbReference>
<keyword evidence="4" id="KW-1185">Reference proteome</keyword>
<keyword evidence="1" id="KW-1133">Transmembrane helix</keyword>
<dbReference type="GO" id="GO:0005524">
    <property type="term" value="F:ATP binding"/>
    <property type="evidence" value="ECO:0007669"/>
    <property type="project" value="UniProtKB-KW"/>
</dbReference>
<protein>
    <submittedName>
        <fullName evidence="3">ATP-binding protein</fullName>
    </submittedName>
</protein>
<comment type="caution">
    <text evidence="3">The sequence shown here is derived from an EMBL/GenBank/DDBJ whole genome shotgun (WGS) entry which is preliminary data.</text>
</comment>
<feature type="transmembrane region" description="Helical" evidence="1">
    <location>
        <begin position="137"/>
        <end position="154"/>
    </location>
</feature>
<feature type="transmembrane region" description="Helical" evidence="1">
    <location>
        <begin position="48"/>
        <end position="64"/>
    </location>
</feature>
<sequence length="429" mass="45395">MTASGALDAPAASRPMPSLAAFTQRLRDRLIMQEDPATAAYDRIMRRLGISIGIAGIIVGGVELPEVAEQGRYAPAWWTVAAVVLAFGWYPIIAVVSAVSGPRAIRFVCGCAAMSFLGALASIPFGLKLHTVDATTVWPFRVTALAVTAAVLAWTSRVTVVYLLTAATSAALATVYTVSAVTPQHVTENFLRSAGLAALFVWCGTAATGAAARVDRESAIASRRAASQAAAHSRDRERARFAALIHDAVLSTLLEASRAGTKSDVLQRQAERTLEQLDECRGAQRDPDLLDARSAVLFLRAAVHEINPSIRFATRTWPGYDDLRMPVHSASTIAAALTEAVRNSLRHAAVPGREVRRTVTATVSAGSIRIVFTDDGAGFDLAAVSADRLGISMSILGRMRQLAGGSAFVESQRGEGTTVTLVWGGDGSR</sequence>
<dbReference type="Proteomes" id="UP000432464">
    <property type="component" value="Unassembled WGS sequence"/>
</dbReference>
<dbReference type="Pfam" id="PF02518">
    <property type="entry name" value="HATPase_c"/>
    <property type="match status" value="1"/>
</dbReference>
<feature type="transmembrane region" description="Helical" evidence="1">
    <location>
        <begin position="161"/>
        <end position="182"/>
    </location>
</feature>
<keyword evidence="3" id="KW-0547">Nucleotide-binding</keyword>
<reference evidence="3 4" key="1">
    <citation type="submission" date="2019-11" db="EMBL/GenBank/DDBJ databases">
        <title>Nocardia sp. nov. CT2-14 isolated from soil.</title>
        <authorList>
            <person name="Kanchanasin P."/>
            <person name="Tanasupawat S."/>
            <person name="Yuki M."/>
            <person name="Kudo T."/>
        </authorList>
    </citation>
    <scope>NUCLEOTIDE SEQUENCE [LARGE SCALE GENOMIC DNA]</scope>
    <source>
        <strain evidence="3 4">CT2-14</strain>
    </source>
</reference>
<accession>A0A6I3KVM7</accession>
<keyword evidence="1" id="KW-0812">Transmembrane</keyword>
<gene>
    <name evidence="3" type="ORF">GLP40_11785</name>
</gene>
<dbReference type="RefSeq" id="WP_154787924.1">
    <property type="nucleotide sequence ID" value="NZ_WMBB01000005.1"/>
</dbReference>
<keyword evidence="3" id="KW-0067">ATP-binding</keyword>
<feature type="transmembrane region" description="Helical" evidence="1">
    <location>
        <begin position="194"/>
        <end position="214"/>
    </location>
</feature>
<proteinExistence type="predicted"/>
<evidence type="ECO:0000313" key="3">
    <source>
        <dbReference type="EMBL" id="MTE13451.1"/>
    </source>
</evidence>
<dbReference type="InterPro" id="IPR003594">
    <property type="entry name" value="HATPase_dom"/>
</dbReference>
<dbReference type="InterPro" id="IPR036890">
    <property type="entry name" value="HATPase_C_sf"/>
</dbReference>
<feature type="transmembrane region" description="Helical" evidence="1">
    <location>
        <begin position="76"/>
        <end position="97"/>
    </location>
</feature>
<dbReference type="AlphaFoldDB" id="A0A6I3KVM7"/>
<dbReference type="EMBL" id="WMBB01000005">
    <property type="protein sequence ID" value="MTE13451.1"/>
    <property type="molecule type" value="Genomic_DNA"/>
</dbReference>
<name>A0A6I3KVM7_9NOCA</name>
<evidence type="ECO:0000259" key="2">
    <source>
        <dbReference type="Pfam" id="PF02518"/>
    </source>
</evidence>
<feature type="transmembrane region" description="Helical" evidence="1">
    <location>
        <begin position="104"/>
        <end position="125"/>
    </location>
</feature>
<feature type="domain" description="Histidine kinase/HSP90-like ATPase" evidence="2">
    <location>
        <begin position="333"/>
        <end position="422"/>
    </location>
</feature>
<organism evidence="3 4">
    <name type="scientific">Nocardia aurantiaca</name>
    <dbReference type="NCBI Taxonomy" id="2675850"/>
    <lineage>
        <taxon>Bacteria</taxon>
        <taxon>Bacillati</taxon>
        <taxon>Actinomycetota</taxon>
        <taxon>Actinomycetes</taxon>
        <taxon>Mycobacteriales</taxon>
        <taxon>Nocardiaceae</taxon>
        <taxon>Nocardia</taxon>
    </lineage>
</organism>
<evidence type="ECO:0000256" key="1">
    <source>
        <dbReference type="SAM" id="Phobius"/>
    </source>
</evidence>